<evidence type="ECO:0000256" key="2">
    <source>
        <dbReference type="ARBA" id="ARBA00022475"/>
    </source>
</evidence>
<sequence length="378" mass="39878">MKDLSSSPVAPAVRPNAAAAGSSLVAFANRYSVVGLAIVLLVAIPLLCDTFRLGLFAKYLTFAFCAAGLVLAWGYGGILSLGQGIFFGLGSYFMAMNMKLEATAADPAAAVFGGGGAPVPDFMTWNGITDLPFWWKPFAHVGFVIPAILLVPAGLAFLLAYANFRKRVGGVYFSIVTLALASILSIVIIGQQGYTGGVNGITNLPTFMGYNVQSNGAVRVLYYIGAVLLLAIVLLGRFIVRSRLGKVLVAIRDREDRIRFSGYDTAMFKAFVFAMAAMCSAIGGALFTLQVGFASPSICGIVPSVEMVIYAAVGGRLSMVGAVYGALVVGAGKSYLSEHFVGFWMYLIGALFIVVPMYLPKGLAGLLQSFAPDREGTQ</sequence>
<dbReference type="InterPro" id="IPR017778">
    <property type="entry name" value="ABC_transptr_urea_perm_UrtC"/>
</dbReference>
<gene>
    <name evidence="7" type="ORF">SAMN05216550_12670</name>
</gene>
<evidence type="ECO:0000256" key="4">
    <source>
        <dbReference type="ARBA" id="ARBA00022989"/>
    </source>
</evidence>
<organism evidence="7 8">
    <name type="scientific">Paraburkholderia tropica</name>
    <dbReference type="NCBI Taxonomy" id="92647"/>
    <lineage>
        <taxon>Bacteria</taxon>
        <taxon>Pseudomonadati</taxon>
        <taxon>Pseudomonadota</taxon>
        <taxon>Betaproteobacteria</taxon>
        <taxon>Burkholderiales</taxon>
        <taxon>Burkholderiaceae</taxon>
        <taxon>Paraburkholderia</taxon>
    </lineage>
</organism>
<evidence type="ECO:0000256" key="6">
    <source>
        <dbReference type="SAM" id="Phobius"/>
    </source>
</evidence>
<comment type="caution">
    <text evidence="7">The sequence shown here is derived from an EMBL/GenBank/DDBJ whole genome shotgun (WGS) entry which is preliminary data.</text>
</comment>
<feature type="transmembrane region" description="Helical" evidence="6">
    <location>
        <begin position="307"/>
        <end position="329"/>
    </location>
</feature>
<keyword evidence="2" id="KW-1003">Cell membrane</keyword>
<feature type="transmembrane region" description="Helical" evidence="6">
    <location>
        <begin position="31"/>
        <end position="48"/>
    </location>
</feature>
<protein>
    <submittedName>
        <fullName evidence="7">Amino acid/amide ABC transporter membrane protein 2, HAAT family</fullName>
    </submittedName>
</protein>
<feature type="transmembrane region" description="Helical" evidence="6">
    <location>
        <begin position="220"/>
        <end position="240"/>
    </location>
</feature>
<dbReference type="EMBL" id="FNZM01000026">
    <property type="protein sequence ID" value="SEK14093.1"/>
    <property type="molecule type" value="Genomic_DNA"/>
</dbReference>
<comment type="subcellular location">
    <subcellularLocation>
        <location evidence="1">Cell membrane</location>
        <topology evidence="1">Multi-pass membrane protein</topology>
    </subcellularLocation>
</comment>
<feature type="transmembrane region" description="Helical" evidence="6">
    <location>
        <begin position="341"/>
        <end position="359"/>
    </location>
</feature>
<evidence type="ECO:0000256" key="5">
    <source>
        <dbReference type="ARBA" id="ARBA00023136"/>
    </source>
</evidence>
<evidence type="ECO:0000256" key="3">
    <source>
        <dbReference type="ARBA" id="ARBA00022692"/>
    </source>
</evidence>
<feature type="transmembrane region" description="Helical" evidence="6">
    <location>
        <begin position="169"/>
        <end position="189"/>
    </location>
</feature>
<dbReference type="PANTHER" id="PTHR30482">
    <property type="entry name" value="HIGH-AFFINITY BRANCHED-CHAIN AMINO ACID TRANSPORT SYSTEM PERMEASE"/>
    <property type="match status" value="1"/>
</dbReference>
<feature type="transmembrane region" description="Helical" evidence="6">
    <location>
        <begin position="60"/>
        <end position="89"/>
    </location>
</feature>
<dbReference type="AlphaFoldDB" id="A0AAQ1JY08"/>
<reference evidence="7 8" key="1">
    <citation type="submission" date="2016-10" db="EMBL/GenBank/DDBJ databases">
        <authorList>
            <person name="Varghese N."/>
            <person name="Submissions S."/>
        </authorList>
    </citation>
    <scope>NUCLEOTIDE SEQUENCE [LARGE SCALE GENOMIC DNA]</scope>
    <source>
        <strain evidence="7 8">LMG 22274</strain>
    </source>
</reference>
<dbReference type="Pfam" id="PF02653">
    <property type="entry name" value="BPD_transp_2"/>
    <property type="match status" value="1"/>
</dbReference>
<evidence type="ECO:0000313" key="7">
    <source>
        <dbReference type="EMBL" id="SEK14093.1"/>
    </source>
</evidence>
<evidence type="ECO:0000256" key="1">
    <source>
        <dbReference type="ARBA" id="ARBA00004651"/>
    </source>
</evidence>
<accession>A0AAQ1JY08</accession>
<feature type="transmembrane region" description="Helical" evidence="6">
    <location>
        <begin position="138"/>
        <end position="162"/>
    </location>
</feature>
<dbReference type="NCBIfam" id="TIGR03408">
    <property type="entry name" value="urea_trans_UrtC"/>
    <property type="match status" value="1"/>
</dbReference>
<dbReference type="Proteomes" id="UP000183529">
    <property type="component" value="Unassembled WGS sequence"/>
</dbReference>
<proteinExistence type="predicted"/>
<dbReference type="GeneID" id="61308420"/>
<dbReference type="CDD" id="cd06581">
    <property type="entry name" value="TM_PBP1_LivM_like"/>
    <property type="match status" value="1"/>
</dbReference>
<evidence type="ECO:0000313" key="8">
    <source>
        <dbReference type="Proteomes" id="UP000183529"/>
    </source>
</evidence>
<dbReference type="GO" id="GO:0005886">
    <property type="term" value="C:plasma membrane"/>
    <property type="evidence" value="ECO:0007669"/>
    <property type="project" value="UniProtKB-SubCell"/>
</dbReference>
<keyword evidence="5 6" id="KW-0472">Membrane</keyword>
<dbReference type="GO" id="GO:0015658">
    <property type="term" value="F:branched-chain amino acid transmembrane transporter activity"/>
    <property type="evidence" value="ECO:0007669"/>
    <property type="project" value="InterPro"/>
</dbReference>
<dbReference type="PANTHER" id="PTHR30482:SF4">
    <property type="entry name" value="SLR1201 PROTEIN"/>
    <property type="match status" value="1"/>
</dbReference>
<dbReference type="InterPro" id="IPR001851">
    <property type="entry name" value="ABC_transp_permease"/>
</dbReference>
<dbReference type="RefSeq" id="WP_074987281.1">
    <property type="nucleotide sequence ID" value="NZ_CADFGN010000019.1"/>
</dbReference>
<dbReference type="InterPro" id="IPR043428">
    <property type="entry name" value="LivM-like"/>
</dbReference>
<keyword evidence="4 6" id="KW-1133">Transmembrane helix</keyword>
<keyword evidence="3 6" id="KW-0812">Transmembrane</keyword>
<feature type="transmembrane region" description="Helical" evidence="6">
    <location>
        <begin position="261"/>
        <end position="287"/>
    </location>
</feature>
<name>A0AAQ1JY08_9BURK</name>